<organism evidence="1 2">
    <name type="scientific">Hygrophoropsis aurantiaca</name>
    <dbReference type="NCBI Taxonomy" id="72124"/>
    <lineage>
        <taxon>Eukaryota</taxon>
        <taxon>Fungi</taxon>
        <taxon>Dikarya</taxon>
        <taxon>Basidiomycota</taxon>
        <taxon>Agaricomycotina</taxon>
        <taxon>Agaricomycetes</taxon>
        <taxon>Agaricomycetidae</taxon>
        <taxon>Boletales</taxon>
        <taxon>Coniophorineae</taxon>
        <taxon>Hygrophoropsidaceae</taxon>
        <taxon>Hygrophoropsis</taxon>
    </lineage>
</organism>
<dbReference type="Proteomes" id="UP000790377">
    <property type="component" value="Unassembled WGS sequence"/>
</dbReference>
<protein>
    <submittedName>
        <fullName evidence="1">Uncharacterized protein</fullName>
    </submittedName>
</protein>
<evidence type="ECO:0000313" key="2">
    <source>
        <dbReference type="Proteomes" id="UP000790377"/>
    </source>
</evidence>
<sequence length="1056" mass="114723">MRRRGNKSAKVPNVKLRPAQPKHAGHKGVDINEEMPYAEPSSDSEVAPNASMVDLCPRPLRGVTICATGVLDKPTIFRKAFELGALTTSDFTDRVTHLIASAHGGAKYMCALERKIPIMLPEWITASYEVWLKGDDVDLKESLTNYRLPIFSGVTLCLTGIPLAARAQIQRMVVAHGGVYTKALERPVRVTHLLCSEADEDDGCSGVEVEVLAKAGDGGQGKGETGEIEITEKMRYAEKFNKRGEANISIVWEEWFWDSLEFGGRFDERKYQVSRPRPERKSLQEDPRAESVPLTNQQSLRNQPSTNAIIPSHITARAPIPNTNSSSDASAPAARPIADLDQDEEEIAALKPRVPAVTLHLWESLLKPRGFELEGGKLTRSPTKSQSRFTANETGVESTTGFANIAGAKADTNTGAKGLNRYENQPAKESIISSFRRANSFAASAKANEISIGRQPFRRTATFANNNINGNDNAAVAAPRVNAGTVTNGPEDAEGSGLGRLHGGWGQEMDPVPITETYGRDQASDLNLNSNKGAGPSASSTLFRGYRFRLLGEARSPSVRAAIEGGNGTIVDDDGDEVDFVVVRLISGSKLYKAELDESLRAKYRTECWLEHSVFLERICDPTENVAFVPLGIQLPVLGAERVHLSLSGLDQSEVCWVKRLLRALGINLAPTFSRRSTHLLCPSGTGAKFEKAKEWGIPVVEQGWLVEMARGGYMPSTESYLVGVHASDTDFGKLDNGNVEGDLKALPQKRDKGKGKEKESDVQMADITNNDPSEPPPPPIFAKKPGLLGDKHAVMQEPTILDITTNETSLFGKPNGPLVNTKYALTRTSLSPPPHEPPMSSSPPFDCANVDEEQSPNQHPAASPRIPSSKSPSPMKLPRSSASLHFSSSSAPNISPVRRQESAQEPASSDVARALQESIMSLLGKRQVSDEDPAANPRRGKRARPQPRSKVQSRQPSKDAILSPVRHGVLPIQSALVNNPDIYNELNLLDDVQPTDESMRVTYEDPEQQEERKRLLSLLAKGNNTGGGDSGSGVRSTKNLKTGGLVRKSTRMAGF</sequence>
<comment type="caution">
    <text evidence="1">The sequence shown here is derived from an EMBL/GenBank/DDBJ whole genome shotgun (WGS) entry which is preliminary data.</text>
</comment>
<accession>A0ACB8A291</accession>
<dbReference type="EMBL" id="MU267972">
    <property type="protein sequence ID" value="KAH7906812.1"/>
    <property type="molecule type" value="Genomic_DNA"/>
</dbReference>
<keyword evidence="2" id="KW-1185">Reference proteome</keyword>
<reference evidence="1" key="1">
    <citation type="journal article" date="2021" name="New Phytol.">
        <title>Evolutionary innovations through gain and loss of genes in the ectomycorrhizal Boletales.</title>
        <authorList>
            <person name="Wu G."/>
            <person name="Miyauchi S."/>
            <person name="Morin E."/>
            <person name="Kuo A."/>
            <person name="Drula E."/>
            <person name="Varga T."/>
            <person name="Kohler A."/>
            <person name="Feng B."/>
            <person name="Cao Y."/>
            <person name="Lipzen A."/>
            <person name="Daum C."/>
            <person name="Hundley H."/>
            <person name="Pangilinan J."/>
            <person name="Johnson J."/>
            <person name="Barry K."/>
            <person name="LaButti K."/>
            <person name="Ng V."/>
            <person name="Ahrendt S."/>
            <person name="Min B."/>
            <person name="Choi I.G."/>
            <person name="Park H."/>
            <person name="Plett J.M."/>
            <person name="Magnuson J."/>
            <person name="Spatafora J.W."/>
            <person name="Nagy L.G."/>
            <person name="Henrissat B."/>
            <person name="Grigoriev I.V."/>
            <person name="Yang Z.L."/>
            <person name="Xu J."/>
            <person name="Martin F.M."/>
        </authorList>
    </citation>
    <scope>NUCLEOTIDE SEQUENCE</scope>
    <source>
        <strain evidence="1">ATCC 28755</strain>
    </source>
</reference>
<proteinExistence type="predicted"/>
<evidence type="ECO:0000313" key="1">
    <source>
        <dbReference type="EMBL" id="KAH7906812.1"/>
    </source>
</evidence>
<name>A0ACB8A291_9AGAM</name>
<gene>
    <name evidence="1" type="ORF">BJ138DRAFT_1071221</name>
</gene>